<feature type="transmembrane region" description="Helical" evidence="2">
    <location>
        <begin position="707"/>
        <end position="728"/>
    </location>
</feature>
<proteinExistence type="predicted"/>
<accession>A0A146K7M3</accession>
<dbReference type="InterPro" id="IPR029044">
    <property type="entry name" value="Nucleotide-diphossugar_trans"/>
</dbReference>
<keyword evidence="2" id="KW-0812">Transmembrane</keyword>
<organism evidence="4">
    <name type="scientific">Trepomonas sp. PC1</name>
    <dbReference type="NCBI Taxonomy" id="1076344"/>
    <lineage>
        <taxon>Eukaryota</taxon>
        <taxon>Metamonada</taxon>
        <taxon>Diplomonadida</taxon>
        <taxon>Hexamitidae</taxon>
        <taxon>Hexamitinae</taxon>
        <taxon>Trepomonas</taxon>
    </lineage>
</organism>
<dbReference type="EMBL" id="GDID01003803">
    <property type="protein sequence ID" value="JAP92803.1"/>
    <property type="molecule type" value="Transcribed_RNA"/>
</dbReference>
<protein>
    <submittedName>
        <fullName evidence="4">Glycosyl transferase family 2 protein</fullName>
    </submittedName>
</protein>
<dbReference type="InterPro" id="IPR050834">
    <property type="entry name" value="Glycosyltransf_2"/>
</dbReference>
<evidence type="ECO:0000313" key="4">
    <source>
        <dbReference type="EMBL" id="JAP92803.1"/>
    </source>
</evidence>
<dbReference type="SUPFAM" id="SSF53448">
    <property type="entry name" value="Nucleotide-diphospho-sugar transferases"/>
    <property type="match status" value="1"/>
</dbReference>
<comment type="function">
    <text evidence="1">Dolichyl-phosphate beta-glucosyltransferase involved in the glycosylation of glycoproteins through the synthesis of dolichyl beta-D-glucosyl phosphate which serves as a sugar donor for transfer of three glucose residues to the Man-9-GlcNAc-2-PP-dolichol precursor to N-glycans.</text>
</comment>
<sequence length="751" mass="84760">MNSQDKKSSFHFKMQVPILFHKVKETHSTMLCYLSLQVVFDSDQNLVNLQDVSNNVFFNQETKRFQEKEVEKQPFVSVVVPVFNTGKFIEKCLKSLITQTFDNFEVVIVNDATTDNAIELAEKLISGNPKFRIVHNKKNRGLLFARTHGIISANGRFVFNLDSDDELNNDNVLKDIYNFWLENKPDVVHVNAKYMAYGNEQHYGFSSVQRTDIIYQPQVTSYLNSNHLSWGKLIKRVCYLDAYLFIGENTINQHLIYVEDLLQMSALGPFVKSLQGLKIYGVNYYLHGESSMSQKARQMVKHSHDMALTVNALKRSSSSSITSSAAQFAFSEPHQIKNQVSNEVYCTYMRMVNYDLPEKEKCGVCPIHKITDGNGCRKCGKNQISNMSEQCVDCNGIVQNNMCFEFWRIQNGQFKQTVILTNDTEQKFDSHVQVLKVDGFDVTSVGDAIAQALSPVIRIDPTGSLQKTKLDFLSNEIGIQVNTQKAQDMIAQVGVNGFGEWLLQQKSGNFLSFEVKTQGVTLEMAGQSGFVQNGHVVFIAEKLSNVHIFQSGLFLFERSVDNEVKITIDVEPQKGAYCQIDLQKLKMVFNGHKSIVTATLNGEEVFYGDLVNTNVLNLVMSDSKLKNGSKLVLKSETYKQQTQIREIALQEEQITNMAAAYILQIPYVIEVQNEVKHVEEVEAIVQTETVEGAFKKVQKLVLGLSQLVLGIIIGVLIMVALIVVILLVKKYCKKEIKPIGDVELGMEKKGL</sequence>
<dbReference type="InterPro" id="IPR001173">
    <property type="entry name" value="Glyco_trans_2-like"/>
</dbReference>
<gene>
    <name evidence="4" type="ORF">TPC1_15134</name>
</gene>
<dbReference type="AlphaFoldDB" id="A0A146K7M3"/>
<dbReference type="Gene3D" id="3.90.550.10">
    <property type="entry name" value="Spore Coat Polysaccharide Biosynthesis Protein SpsA, Chain A"/>
    <property type="match status" value="1"/>
</dbReference>
<keyword evidence="2" id="KW-1133">Transmembrane helix</keyword>
<feature type="domain" description="Glycosyltransferase 2-like" evidence="3">
    <location>
        <begin position="77"/>
        <end position="193"/>
    </location>
</feature>
<dbReference type="Pfam" id="PF00535">
    <property type="entry name" value="Glycos_transf_2"/>
    <property type="match status" value="1"/>
</dbReference>
<evidence type="ECO:0000256" key="1">
    <source>
        <dbReference type="ARBA" id="ARBA00003301"/>
    </source>
</evidence>
<dbReference type="GO" id="GO:0016740">
    <property type="term" value="F:transferase activity"/>
    <property type="evidence" value="ECO:0007669"/>
    <property type="project" value="UniProtKB-KW"/>
</dbReference>
<dbReference type="CDD" id="cd00761">
    <property type="entry name" value="Glyco_tranf_GTA_type"/>
    <property type="match status" value="1"/>
</dbReference>
<evidence type="ECO:0000259" key="3">
    <source>
        <dbReference type="Pfam" id="PF00535"/>
    </source>
</evidence>
<dbReference type="PANTHER" id="PTHR43685">
    <property type="entry name" value="GLYCOSYLTRANSFERASE"/>
    <property type="match status" value="1"/>
</dbReference>
<name>A0A146K7M3_9EUKA</name>
<keyword evidence="2" id="KW-0472">Membrane</keyword>
<keyword evidence="4" id="KW-0808">Transferase</keyword>
<reference evidence="4" key="1">
    <citation type="submission" date="2015-07" db="EMBL/GenBank/DDBJ databases">
        <title>Adaptation to a free-living lifestyle via gene acquisitions in the diplomonad Trepomonas sp. PC1.</title>
        <authorList>
            <person name="Xu F."/>
            <person name="Jerlstrom-Hultqvist J."/>
            <person name="Kolisko M."/>
            <person name="Simpson A.G.B."/>
            <person name="Roger A.J."/>
            <person name="Svard S.G."/>
            <person name="Andersson J.O."/>
        </authorList>
    </citation>
    <scope>NUCLEOTIDE SEQUENCE</scope>
    <source>
        <strain evidence="4">PC1</strain>
    </source>
</reference>
<evidence type="ECO:0000256" key="2">
    <source>
        <dbReference type="SAM" id="Phobius"/>
    </source>
</evidence>
<dbReference type="PANTHER" id="PTHR43685:SF2">
    <property type="entry name" value="GLYCOSYLTRANSFERASE 2-LIKE DOMAIN-CONTAINING PROTEIN"/>
    <property type="match status" value="1"/>
</dbReference>